<dbReference type="GO" id="GO:0003677">
    <property type="term" value="F:DNA binding"/>
    <property type="evidence" value="ECO:0007669"/>
    <property type="project" value="InterPro"/>
</dbReference>
<dbReference type="EMBL" id="CP001778">
    <property type="protein sequence ID" value="ADD40091.1"/>
    <property type="molecule type" value="Genomic_DNA"/>
</dbReference>
<dbReference type="STRING" id="446470.Snas_0374"/>
<dbReference type="KEGG" id="sna:Snas_0374"/>
<dbReference type="InterPro" id="IPR010982">
    <property type="entry name" value="Lambda_DNA-bd_dom_sf"/>
</dbReference>
<reference evidence="1 2" key="1">
    <citation type="journal article" date="2009" name="Stand. Genomic Sci.">
        <title>Complete genome sequence of Stackebrandtia nassauensis type strain (LLR-40K-21).</title>
        <authorList>
            <person name="Munk C."/>
            <person name="Lapidus A."/>
            <person name="Copeland A."/>
            <person name="Jando M."/>
            <person name="Mayilraj S."/>
            <person name="Glavina Del Rio T."/>
            <person name="Nolan M."/>
            <person name="Chen F."/>
            <person name="Lucas S."/>
            <person name="Tice H."/>
            <person name="Cheng J.F."/>
            <person name="Han C."/>
            <person name="Detter J.C."/>
            <person name="Bruce D."/>
            <person name="Goodwin L."/>
            <person name="Chain P."/>
            <person name="Pitluck S."/>
            <person name="Goker M."/>
            <person name="Ovchinikova G."/>
            <person name="Pati A."/>
            <person name="Ivanova N."/>
            <person name="Mavromatis K."/>
            <person name="Chen A."/>
            <person name="Palaniappan K."/>
            <person name="Land M."/>
            <person name="Hauser L."/>
            <person name="Chang Y.J."/>
            <person name="Jeffries C.D."/>
            <person name="Bristow J."/>
            <person name="Eisen J.A."/>
            <person name="Markowitz V."/>
            <person name="Hugenholtz P."/>
            <person name="Kyrpides N.C."/>
            <person name="Klenk H.P."/>
        </authorList>
    </citation>
    <scope>NUCLEOTIDE SEQUENCE [LARGE SCALE GENOMIC DNA]</scope>
    <source>
        <strain evidence="2">DSM 44728 / CIP 108903 / NRRL B-16338 / NBRC 102104 / LLR-40K-21</strain>
    </source>
</reference>
<evidence type="ECO:0000313" key="1">
    <source>
        <dbReference type="EMBL" id="ADD40091.1"/>
    </source>
</evidence>
<dbReference type="CDD" id="cd00093">
    <property type="entry name" value="HTH_XRE"/>
    <property type="match status" value="1"/>
</dbReference>
<evidence type="ECO:0000313" key="2">
    <source>
        <dbReference type="Proteomes" id="UP000000844"/>
    </source>
</evidence>
<dbReference type="SUPFAM" id="SSF47413">
    <property type="entry name" value="lambda repressor-like DNA-binding domains"/>
    <property type="match status" value="1"/>
</dbReference>
<accession>D3Q4D1</accession>
<dbReference type="HOGENOM" id="CLU_737489_0_0_11"/>
<dbReference type="eggNOG" id="COG2944">
    <property type="taxonomic scope" value="Bacteria"/>
</dbReference>
<dbReference type="RefSeq" id="WP_013015662.1">
    <property type="nucleotide sequence ID" value="NC_013947.1"/>
</dbReference>
<organism evidence="1 2">
    <name type="scientific">Stackebrandtia nassauensis (strain DSM 44728 / CIP 108903 / NRRL B-16338 / NBRC 102104 / LLR-40K-21)</name>
    <dbReference type="NCBI Taxonomy" id="446470"/>
    <lineage>
        <taxon>Bacteria</taxon>
        <taxon>Bacillati</taxon>
        <taxon>Actinomycetota</taxon>
        <taxon>Actinomycetes</taxon>
        <taxon>Glycomycetales</taxon>
        <taxon>Glycomycetaceae</taxon>
        <taxon>Stackebrandtia</taxon>
    </lineage>
</organism>
<evidence type="ECO:0008006" key="3">
    <source>
        <dbReference type="Google" id="ProtNLM"/>
    </source>
</evidence>
<keyword evidence="2" id="KW-1185">Reference proteome</keyword>
<proteinExistence type="predicted"/>
<dbReference type="AlphaFoldDB" id="D3Q4D1"/>
<dbReference type="InterPro" id="IPR001387">
    <property type="entry name" value="Cro/C1-type_HTH"/>
</dbReference>
<dbReference type="OrthoDB" id="4509586at2"/>
<protein>
    <recommendedName>
        <fullName evidence="3">Transcriptional regulator, XRE family</fullName>
    </recommendedName>
</protein>
<gene>
    <name evidence="1" type="ordered locus">Snas_0374</name>
</gene>
<sequence>MKQEPRAYGGISGFMLKVARQSIPVSQEAFAETLAVDPTTVQSWESGRRPLGAATMTQVRRLGRQLLRLGVDSELVAMIPVAIEADLIITAIATPVPDGELGQHPLAGCVMDLRISELLTWALTGVPPRIASRIPPVRRRGPAPTRPELGWIDRKQLNANLLQLSDRGEQDGSTLLLRSQACFLTGLARLDTPAKLSTAASRYLVGGESWSPSWLDARSHVVSCAYRGDPEPLRRFITHAQESDDCETAALNYTAYWVGDMPDREGDDGFMPRNLLRWRGSRMYPHLVERLQTTHPLIDLNTHNLWLLLRSQRGLIIDDKQTSLLLLDRIDEAADSNRVSQQSLRELRSMKSALAELGYRK</sequence>
<dbReference type="Proteomes" id="UP000000844">
    <property type="component" value="Chromosome"/>
</dbReference>
<dbReference type="Gene3D" id="1.10.260.40">
    <property type="entry name" value="lambda repressor-like DNA-binding domains"/>
    <property type="match status" value="1"/>
</dbReference>
<name>D3Q4D1_STANL</name>